<dbReference type="Gene3D" id="3.40.190.10">
    <property type="entry name" value="Periplasmic binding protein-like II"/>
    <property type="match status" value="1"/>
</dbReference>
<evidence type="ECO:0000256" key="3">
    <source>
        <dbReference type="ARBA" id="ARBA00022448"/>
    </source>
</evidence>
<name>A0A011TE83_9HYPH</name>
<dbReference type="PROSITE" id="PS51318">
    <property type="entry name" value="TAT"/>
    <property type="match status" value="1"/>
</dbReference>
<dbReference type="InterPro" id="IPR030678">
    <property type="entry name" value="Peptide/Ni-bd"/>
</dbReference>
<evidence type="ECO:0000256" key="1">
    <source>
        <dbReference type="ARBA" id="ARBA00004418"/>
    </source>
</evidence>
<keyword evidence="3" id="KW-0813">Transport</keyword>
<dbReference type="PANTHER" id="PTHR30290:SF10">
    <property type="entry name" value="PERIPLASMIC OLIGOPEPTIDE-BINDING PROTEIN-RELATED"/>
    <property type="match status" value="1"/>
</dbReference>
<accession>A0A011TE83</accession>
<dbReference type="RefSeq" id="WP_051520778.1">
    <property type="nucleotide sequence ID" value="NZ_KK073905.1"/>
</dbReference>
<dbReference type="STRING" id="69279.BG36_15705"/>
<dbReference type="Gene3D" id="3.90.76.10">
    <property type="entry name" value="Dipeptide-binding Protein, Domain 1"/>
    <property type="match status" value="1"/>
</dbReference>
<dbReference type="InterPro" id="IPR000914">
    <property type="entry name" value="SBP_5_dom"/>
</dbReference>
<proteinExistence type="inferred from homology"/>
<dbReference type="GO" id="GO:1904680">
    <property type="term" value="F:peptide transmembrane transporter activity"/>
    <property type="evidence" value="ECO:0007669"/>
    <property type="project" value="TreeGrafter"/>
</dbReference>
<dbReference type="Proteomes" id="UP000019849">
    <property type="component" value="Unassembled WGS sequence"/>
</dbReference>
<comment type="subcellular location">
    <subcellularLocation>
        <location evidence="1">Periplasm</location>
    </subcellularLocation>
</comment>
<dbReference type="Pfam" id="PF00496">
    <property type="entry name" value="SBP_bac_5"/>
    <property type="match status" value="1"/>
</dbReference>
<dbReference type="AlphaFoldDB" id="A0A011TE83"/>
<dbReference type="InterPro" id="IPR039424">
    <property type="entry name" value="SBP_5"/>
</dbReference>
<feature type="domain" description="Solute-binding protein family 5" evidence="5">
    <location>
        <begin position="92"/>
        <end position="406"/>
    </location>
</feature>
<organism evidence="6 7">
    <name type="scientific">Aquamicrobium defluvii</name>
    <dbReference type="NCBI Taxonomy" id="69279"/>
    <lineage>
        <taxon>Bacteria</taxon>
        <taxon>Pseudomonadati</taxon>
        <taxon>Pseudomonadota</taxon>
        <taxon>Alphaproteobacteria</taxon>
        <taxon>Hyphomicrobiales</taxon>
        <taxon>Phyllobacteriaceae</taxon>
        <taxon>Aquamicrobium</taxon>
    </lineage>
</organism>
<dbReference type="CDD" id="cd08503">
    <property type="entry name" value="PBP2_NikA_DppA_OppA_like_17"/>
    <property type="match status" value="1"/>
</dbReference>
<dbReference type="InterPro" id="IPR006311">
    <property type="entry name" value="TAT_signal"/>
</dbReference>
<comment type="similarity">
    <text evidence="2">Belongs to the bacterial solute-binding protein 5 family.</text>
</comment>
<evidence type="ECO:0000313" key="7">
    <source>
        <dbReference type="Proteomes" id="UP000019849"/>
    </source>
</evidence>
<dbReference type="Gene3D" id="3.10.105.10">
    <property type="entry name" value="Dipeptide-binding Protein, Domain 3"/>
    <property type="match status" value="1"/>
</dbReference>
<dbReference type="SUPFAM" id="SSF53850">
    <property type="entry name" value="Periplasmic binding protein-like II"/>
    <property type="match status" value="1"/>
</dbReference>
<evidence type="ECO:0000256" key="4">
    <source>
        <dbReference type="ARBA" id="ARBA00022729"/>
    </source>
</evidence>
<evidence type="ECO:0000256" key="2">
    <source>
        <dbReference type="ARBA" id="ARBA00005695"/>
    </source>
</evidence>
<dbReference type="GO" id="GO:0043190">
    <property type="term" value="C:ATP-binding cassette (ABC) transporter complex"/>
    <property type="evidence" value="ECO:0007669"/>
    <property type="project" value="InterPro"/>
</dbReference>
<protein>
    <submittedName>
        <fullName evidence="6">ABC transporter substrate-binding protein</fullName>
    </submittedName>
</protein>
<dbReference type="PIRSF" id="PIRSF002741">
    <property type="entry name" value="MppA"/>
    <property type="match status" value="1"/>
</dbReference>
<dbReference type="PANTHER" id="PTHR30290">
    <property type="entry name" value="PERIPLASMIC BINDING COMPONENT OF ABC TRANSPORTER"/>
    <property type="match status" value="1"/>
</dbReference>
<sequence length="522" mass="57835">MNKSNGNGGRIMLTRRQFGAAFGGAALLTAAGLRMDEARAAETPKRGGVVRIGMHSQSTNDTFDSAKFTFSNDYIRGTCFYNTLTVPGVDLKPRPSLAESWEPSNGGKRWVFKIVKGVRFHDGSPLTFEDIAFSILRHKDEALGSVAKGLSENIVDVINLGPDTVAIDLAHPNADFPIIIGTFQYMIVKNGTTDFSKPNGTGPFRLKEFNPGVLTSGERNPDYWREGRPYVDGFEMRYIVDPVARVNALLAGDVDMISDVKGTGVDEVENSPNTLLLKAPSARYTVMQSSIDMSPMDNHDLRLAMNYLIDRDRVLKTVLKGNGAIANDHPFMPTSEYYNSSLEQRSLDHDRAKYHLKRAGIGTKAVDLHVSEAAPFSIDIGQMMQREASLAGLNMNLKREPADSYFNTICGKRAFYANGLNPRPSYSMLLGLTWKSNVPWNYSHYNSAELDKLIDRSGATLDEAERTEIFHDIQKIIYDIGCYTVPCFINFVDGISKKVKGLEPIPLGNLNGFNFADNVWLD</sequence>
<dbReference type="PATRIC" id="fig|69279.3.peg.4205"/>
<comment type="caution">
    <text evidence="6">The sequence shown here is derived from an EMBL/GenBank/DDBJ whole genome shotgun (WGS) entry which is preliminary data.</text>
</comment>
<dbReference type="GO" id="GO:0015833">
    <property type="term" value="P:peptide transport"/>
    <property type="evidence" value="ECO:0007669"/>
    <property type="project" value="TreeGrafter"/>
</dbReference>
<reference evidence="6 7" key="1">
    <citation type="submission" date="2014-02" db="EMBL/GenBank/DDBJ databases">
        <title>Aquamicrobium defluvii Genome sequencing.</title>
        <authorList>
            <person name="Wang X."/>
        </authorList>
    </citation>
    <scope>NUCLEOTIDE SEQUENCE [LARGE SCALE GENOMIC DNA]</scope>
    <source>
        <strain evidence="6 7">W13Z1</strain>
    </source>
</reference>
<evidence type="ECO:0000313" key="6">
    <source>
        <dbReference type="EMBL" id="EXL02212.1"/>
    </source>
</evidence>
<dbReference type="eggNOG" id="COG0747">
    <property type="taxonomic scope" value="Bacteria"/>
</dbReference>
<dbReference type="HOGENOM" id="CLU_017028_7_4_5"/>
<evidence type="ECO:0000259" key="5">
    <source>
        <dbReference type="Pfam" id="PF00496"/>
    </source>
</evidence>
<gene>
    <name evidence="6" type="ORF">BG36_15705</name>
</gene>
<keyword evidence="4" id="KW-0732">Signal</keyword>
<dbReference type="EMBL" id="JENY01000033">
    <property type="protein sequence ID" value="EXL02212.1"/>
    <property type="molecule type" value="Genomic_DNA"/>
</dbReference>
<dbReference type="GO" id="GO:0030288">
    <property type="term" value="C:outer membrane-bounded periplasmic space"/>
    <property type="evidence" value="ECO:0007669"/>
    <property type="project" value="UniProtKB-ARBA"/>
</dbReference>